<name>A0A402BBP3_9CHLR</name>
<keyword evidence="2" id="KW-1133">Transmembrane helix</keyword>
<dbReference type="Proteomes" id="UP000287171">
    <property type="component" value="Unassembled WGS sequence"/>
</dbReference>
<dbReference type="Pfam" id="PF20226">
    <property type="entry name" value="DUF6585"/>
    <property type="match status" value="1"/>
</dbReference>
<dbReference type="InterPro" id="IPR009467">
    <property type="entry name" value="Glycolipid-bd_prot_put"/>
</dbReference>
<proteinExistence type="predicted"/>
<evidence type="ECO:0000313" key="4">
    <source>
        <dbReference type="Proteomes" id="UP000287171"/>
    </source>
</evidence>
<dbReference type="AlphaFoldDB" id="A0A402BBP3"/>
<keyword evidence="4" id="KW-1185">Reference proteome</keyword>
<gene>
    <name evidence="3" type="ORF">KDA_42060</name>
</gene>
<dbReference type="EMBL" id="BIFT01000001">
    <property type="protein sequence ID" value="GCE28722.1"/>
    <property type="molecule type" value="Genomic_DNA"/>
</dbReference>
<feature type="region of interest" description="Disordered" evidence="1">
    <location>
        <begin position="295"/>
        <end position="323"/>
    </location>
</feature>
<dbReference type="InterPro" id="IPR046492">
    <property type="entry name" value="DUF6585"/>
</dbReference>
<accession>A0A402BBP3</accession>
<dbReference type="RefSeq" id="WP_218027527.1">
    <property type="nucleotide sequence ID" value="NZ_BIFT01000001.1"/>
</dbReference>
<evidence type="ECO:0000256" key="2">
    <source>
        <dbReference type="SAM" id="Phobius"/>
    </source>
</evidence>
<sequence length="511" mass="57717">MGTQLQAESKMPLHMYESAAHANVGRPLEKLVSRSAQILCILGAIISLLLFAWLCYSLFAALSFGVLAQTYHTSAEVPADQLQNYRWLQNLHDNFWLNMPGIIIPLGASLILFGRFYLAARTQLYICSEGLLTIYRKKEEAIRWDDVREFYLLNGSVTQLVRTNKTRLLLPFSILGASNKAGDQAIIAELMPRLLPPALASYERGEVVSFRDLQISQQGISFLGELVSWDNLGAVAWENNELSAYYAKEESLDGELNRQWYVWQTKEHNSNTTLLSLPNLLVFVALVNEILDRQHEHKDNPPTPQPLTDAKESVENNSSNTGGNAMETHIMWNFLAGPGMEHLQLVEDEGGIVADGLIIGIEQDIRFRLWYRLQIDQDWHIREYSLQVSGEQSQAAYLLSDGQGHWTDADGNAYPDLDGCLDIDIAHTPFTNTLPIRRLELAVGESMEIQVAYITVPDLNVRPARQRYTCLTRTESGGSYRYESLDSDFTAELTVDEQGLVIDYPELWQMV</sequence>
<evidence type="ECO:0000256" key="1">
    <source>
        <dbReference type="SAM" id="MobiDB-lite"/>
    </source>
</evidence>
<dbReference type="Pfam" id="PF06475">
    <property type="entry name" value="Glycolipid_bind"/>
    <property type="match status" value="1"/>
</dbReference>
<organism evidence="3 4">
    <name type="scientific">Dictyobacter alpinus</name>
    <dbReference type="NCBI Taxonomy" id="2014873"/>
    <lineage>
        <taxon>Bacteria</taxon>
        <taxon>Bacillati</taxon>
        <taxon>Chloroflexota</taxon>
        <taxon>Ktedonobacteria</taxon>
        <taxon>Ktedonobacterales</taxon>
        <taxon>Dictyobacteraceae</taxon>
        <taxon>Dictyobacter</taxon>
    </lineage>
</organism>
<feature type="transmembrane region" description="Helical" evidence="2">
    <location>
        <begin position="95"/>
        <end position="118"/>
    </location>
</feature>
<comment type="caution">
    <text evidence="3">The sequence shown here is derived from an EMBL/GenBank/DDBJ whole genome shotgun (WGS) entry which is preliminary data.</text>
</comment>
<keyword evidence="2" id="KW-0812">Transmembrane</keyword>
<protein>
    <submittedName>
        <fullName evidence="3">Uncharacterized protein</fullName>
    </submittedName>
</protein>
<reference evidence="4" key="1">
    <citation type="submission" date="2018-12" db="EMBL/GenBank/DDBJ databases">
        <title>Tengunoibacter tsumagoiensis gen. nov., sp. nov., Dictyobacter kobayashii sp. nov., D. alpinus sp. nov., and D. joshuensis sp. nov. and description of Dictyobacteraceae fam. nov. within the order Ktedonobacterales isolated from Tengu-no-mugimeshi.</title>
        <authorList>
            <person name="Wang C.M."/>
            <person name="Zheng Y."/>
            <person name="Sakai Y."/>
            <person name="Toyoda A."/>
            <person name="Minakuchi Y."/>
            <person name="Abe K."/>
            <person name="Yokota A."/>
            <person name="Yabe S."/>
        </authorList>
    </citation>
    <scope>NUCLEOTIDE SEQUENCE [LARGE SCALE GENOMIC DNA]</scope>
    <source>
        <strain evidence="4">Uno16</strain>
    </source>
</reference>
<dbReference type="SUPFAM" id="SSF159275">
    <property type="entry name" value="PA1994-like"/>
    <property type="match status" value="1"/>
</dbReference>
<keyword evidence="2" id="KW-0472">Membrane</keyword>
<evidence type="ECO:0000313" key="3">
    <source>
        <dbReference type="EMBL" id="GCE28722.1"/>
    </source>
</evidence>
<feature type="transmembrane region" description="Helical" evidence="2">
    <location>
        <begin position="36"/>
        <end position="59"/>
    </location>
</feature>